<dbReference type="PANTHER" id="PTHR46796">
    <property type="entry name" value="HTH-TYPE TRANSCRIPTIONAL ACTIVATOR RHAS-RELATED"/>
    <property type="match status" value="1"/>
</dbReference>
<evidence type="ECO:0000259" key="4">
    <source>
        <dbReference type="PROSITE" id="PS01124"/>
    </source>
</evidence>
<dbReference type="PROSITE" id="PS01124">
    <property type="entry name" value="HTH_ARAC_FAMILY_2"/>
    <property type="match status" value="1"/>
</dbReference>
<reference evidence="5" key="1">
    <citation type="submission" date="2022-03" db="EMBL/GenBank/DDBJ databases">
        <title>Fererhizobium litorale gen. nov., sp. nov., isolated from sandy sediments of the Sea of Japan seashore.</title>
        <authorList>
            <person name="Romanenko L."/>
            <person name="Kurilenko V."/>
            <person name="Otstavnykh N."/>
            <person name="Svetashev V."/>
            <person name="Tekutyeva L."/>
            <person name="Isaeva M."/>
            <person name="Mikhailov V."/>
        </authorList>
    </citation>
    <scope>NUCLEOTIDE SEQUENCE</scope>
    <source>
        <strain evidence="5">KMM 9576</strain>
    </source>
</reference>
<dbReference type="InterPro" id="IPR037923">
    <property type="entry name" value="HTH-like"/>
</dbReference>
<dbReference type="RefSeq" id="WP_311785282.1">
    <property type="nucleotide sequence ID" value="NZ_JALDYY010000001.1"/>
</dbReference>
<gene>
    <name evidence="5" type="ORF">MRS75_02855</name>
</gene>
<proteinExistence type="predicted"/>
<dbReference type="Proteomes" id="UP001161580">
    <property type="component" value="Unassembled WGS sequence"/>
</dbReference>
<evidence type="ECO:0000256" key="3">
    <source>
        <dbReference type="ARBA" id="ARBA00023163"/>
    </source>
</evidence>
<organism evidence="5 6">
    <name type="scientific">Ferirhizobium litorale</name>
    <dbReference type="NCBI Taxonomy" id="2927786"/>
    <lineage>
        <taxon>Bacteria</taxon>
        <taxon>Pseudomonadati</taxon>
        <taxon>Pseudomonadota</taxon>
        <taxon>Alphaproteobacteria</taxon>
        <taxon>Hyphomicrobiales</taxon>
        <taxon>Rhizobiaceae</taxon>
        <taxon>Ferirhizobium</taxon>
    </lineage>
</organism>
<dbReference type="Gene3D" id="1.10.10.60">
    <property type="entry name" value="Homeodomain-like"/>
    <property type="match status" value="2"/>
</dbReference>
<sequence length="262" mass="28248">MMLSTGTSGLRAVMADSSHVFPRHTHDEFGIGVICAGGQISASGRGQVTAGAGDVITVNPGEVHDGAPLRGERRHWQMLYFDPDLISDLHRAVHPGASTDFEFTAPVLSNEAIAAALLAAFRQISTGVSIAPRLASEQALLQLLAPLMQIRPAPMAPRRHPEIRRARTLLDDMPEANLSLAQLAAEAGLSRFQTLRAFTASYGMTPHAYVMQRRANIAKQLIIKGTGLAAAATEAGYADQSHMTRDFRRRYGLTPAVFQQIS</sequence>
<dbReference type="PANTHER" id="PTHR46796:SF2">
    <property type="entry name" value="TRANSCRIPTIONAL REGULATORY PROTEIN"/>
    <property type="match status" value="1"/>
</dbReference>
<dbReference type="Pfam" id="PF12833">
    <property type="entry name" value="HTH_18"/>
    <property type="match status" value="1"/>
</dbReference>
<dbReference type="EMBL" id="JALDYZ010000001">
    <property type="protein sequence ID" value="MDI7921020.1"/>
    <property type="molecule type" value="Genomic_DNA"/>
</dbReference>
<evidence type="ECO:0000313" key="6">
    <source>
        <dbReference type="Proteomes" id="UP001161580"/>
    </source>
</evidence>
<dbReference type="AlphaFoldDB" id="A0AAE3QCC1"/>
<dbReference type="SUPFAM" id="SSF51215">
    <property type="entry name" value="Regulatory protein AraC"/>
    <property type="match status" value="1"/>
</dbReference>
<dbReference type="SMART" id="SM00342">
    <property type="entry name" value="HTH_ARAC"/>
    <property type="match status" value="1"/>
</dbReference>
<protein>
    <submittedName>
        <fullName evidence="5">AraC family transcriptional regulator</fullName>
    </submittedName>
</protein>
<keyword evidence="2" id="KW-0238">DNA-binding</keyword>
<evidence type="ECO:0000256" key="2">
    <source>
        <dbReference type="ARBA" id="ARBA00023125"/>
    </source>
</evidence>
<keyword evidence="6" id="KW-1185">Reference proteome</keyword>
<feature type="domain" description="HTH araC/xylS-type" evidence="4">
    <location>
        <begin position="164"/>
        <end position="261"/>
    </location>
</feature>
<keyword evidence="3" id="KW-0804">Transcription</keyword>
<comment type="caution">
    <text evidence="5">The sequence shown here is derived from an EMBL/GenBank/DDBJ whole genome shotgun (WGS) entry which is preliminary data.</text>
</comment>
<accession>A0AAE3QCC1</accession>
<dbReference type="InterPro" id="IPR009057">
    <property type="entry name" value="Homeodomain-like_sf"/>
</dbReference>
<dbReference type="SUPFAM" id="SSF46689">
    <property type="entry name" value="Homeodomain-like"/>
    <property type="match status" value="2"/>
</dbReference>
<dbReference type="InterPro" id="IPR003313">
    <property type="entry name" value="AraC-bd"/>
</dbReference>
<dbReference type="InterPro" id="IPR050204">
    <property type="entry name" value="AraC_XylS_family_regulators"/>
</dbReference>
<dbReference type="Pfam" id="PF02311">
    <property type="entry name" value="AraC_binding"/>
    <property type="match status" value="1"/>
</dbReference>
<dbReference type="InterPro" id="IPR018060">
    <property type="entry name" value="HTH_AraC"/>
</dbReference>
<name>A0AAE3QCC1_9HYPH</name>
<dbReference type="GO" id="GO:0003700">
    <property type="term" value="F:DNA-binding transcription factor activity"/>
    <property type="evidence" value="ECO:0007669"/>
    <property type="project" value="InterPro"/>
</dbReference>
<dbReference type="GO" id="GO:0043565">
    <property type="term" value="F:sequence-specific DNA binding"/>
    <property type="evidence" value="ECO:0007669"/>
    <property type="project" value="InterPro"/>
</dbReference>
<keyword evidence="1" id="KW-0805">Transcription regulation</keyword>
<evidence type="ECO:0000313" key="5">
    <source>
        <dbReference type="EMBL" id="MDI7921020.1"/>
    </source>
</evidence>
<evidence type="ECO:0000256" key="1">
    <source>
        <dbReference type="ARBA" id="ARBA00023015"/>
    </source>
</evidence>